<reference evidence="3 4" key="1">
    <citation type="submission" date="2023-05" db="EMBL/GenBank/DDBJ databases">
        <title>Draft genome sequence of Streptomyces sp. B-S-A6 isolated from a cave soil in Thailand.</title>
        <authorList>
            <person name="Chamroensaksri N."/>
            <person name="Muangham S."/>
        </authorList>
    </citation>
    <scope>NUCLEOTIDE SEQUENCE [LARGE SCALE GENOMIC DNA]</scope>
    <source>
        <strain evidence="3 4">B-S-A6</strain>
    </source>
</reference>
<evidence type="ECO:0000256" key="2">
    <source>
        <dbReference type="ARBA" id="ARBA00022679"/>
    </source>
</evidence>
<dbReference type="SUPFAM" id="SSF89796">
    <property type="entry name" value="CoA-transferase family III (CaiB/BaiF)"/>
    <property type="match status" value="1"/>
</dbReference>
<dbReference type="GO" id="GO:0016740">
    <property type="term" value="F:transferase activity"/>
    <property type="evidence" value="ECO:0007669"/>
    <property type="project" value="UniProtKB-KW"/>
</dbReference>
<protein>
    <submittedName>
        <fullName evidence="3">CoA transferase</fullName>
        <ecNumber evidence="3">2.8.3.-</ecNumber>
    </submittedName>
</protein>
<keyword evidence="4" id="KW-1185">Reference proteome</keyword>
<comment type="caution">
    <text evidence="3">The sequence shown here is derived from an EMBL/GenBank/DDBJ whole genome shotgun (WGS) entry which is preliminary data.</text>
</comment>
<dbReference type="Proteomes" id="UP001223978">
    <property type="component" value="Unassembled WGS sequence"/>
</dbReference>
<organism evidence="3 4">
    <name type="scientific">Streptomyces cavernicola</name>
    <dbReference type="NCBI Taxonomy" id="3043613"/>
    <lineage>
        <taxon>Bacteria</taxon>
        <taxon>Bacillati</taxon>
        <taxon>Actinomycetota</taxon>
        <taxon>Actinomycetes</taxon>
        <taxon>Kitasatosporales</taxon>
        <taxon>Streptomycetaceae</taxon>
        <taxon>Streptomyces</taxon>
    </lineage>
</organism>
<gene>
    <name evidence="3" type="ORF">QIS96_03865</name>
</gene>
<dbReference type="PANTHER" id="PTHR48228:SF6">
    <property type="entry name" value="L-CARNITINE COA-TRANSFERASE"/>
    <property type="match status" value="1"/>
</dbReference>
<dbReference type="EC" id="2.8.3.-" evidence="3"/>
<evidence type="ECO:0000313" key="4">
    <source>
        <dbReference type="Proteomes" id="UP001223978"/>
    </source>
</evidence>
<dbReference type="InterPro" id="IPR023606">
    <property type="entry name" value="CoA-Trfase_III_dom_1_sf"/>
</dbReference>
<dbReference type="Gene3D" id="3.40.50.10540">
    <property type="entry name" value="Crotonobetainyl-coa:carnitine coa-transferase, domain 1"/>
    <property type="match status" value="1"/>
</dbReference>
<dbReference type="Gene3D" id="3.30.1540.10">
    <property type="entry name" value="formyl-coa transferase, domain 3"/>
    <property type="match status" value="1"/>
</dbReference>
<dbReference type="EMBL" id="JASCIQ010000003">
    <property type="protein sequence ID" value="MDI3402960.1"/>
    <property type="molecule type" value="Genomic_DNA"/>
</dbReference>
<dbReference type="InterPro" id="IPR050509">
    <property type="entry name" value="CoA-transferase_III"/>
</dbReference>
<comment type="similarity">
    <text evidence="1">Belongs to the CoA-transferase III family.</text>
</comment>
<name>A0ABT6S4K7_9ACTN</name>
<evidence type="ECO:0000256" key="1">
    <source>
        <dbReference type="ARBA" id="ARBA00008383"/>
    </source>
</evidence>
<accession>A0ABT6S4K7</accession>
<proteinExistence type="inferred from homology"/>
<keyword evidence="2 3" id="KW-0808">Transferase</keyword>
<dbReference type="InterPro" id="IPR044855">
    <property type="entry name" value="CoA-Trfase_III_dom3_sf"/>
</dbReference>
<dbReference type="RefSeq" id="WP_282540914.1">
    <property type="nucleotide sequence ID" value="NZ_JASCIQ010000003.1"/>
</dbReference>
<evidence type="ECO:0000313" key="3">
    <source>
        <dbReference type="EMBL" id="MDI3402960.1"/>
    </source>
</evidence>
<sequence length="398" mass="42547">MHNAPAPLNNLRVLDLATLFAGPLAATMLGDFGAEVIKVEHPRRPDPSRGHGPAKDGVGLWWKLLGRNKRTVTLDLSTEGGRATLLRLAATADVVIENFRPGTLERWGLGWDELSAANERLVLARVTGFGQFGPYSHRPGFGTLAEAMSGFAAITGEPEGPPTLPPFGLADSIAGLATAYAIMTALAARTATGRGQVVDMAIIEPILTVLGPQPLWYDQLGFVQPRTGNRSTNNAPRNTYRTADDRWVAVSTSAQSIAERVLHLVGRPDLIDEPWFATGVDRAAHADVLDAAVGDWIAERTRDEVIAAFEKAEAAIAPIHDVRDVLADPQYAALDTVTTVDDPELGAIRMQNVLFRLSSTPGAIRWAGRAHGADTDTVLTELGLGDEEIADLRKAGAV</sequence>
<dbReference type="Pfam" id="PF02515">
    <property type="entry name" value="CoA_transf_3"/>
    <property type="match status" value="1"/>
</dbReference>
<dbReference type="InterPro" id="IPR003673">
    <property type="entry name" value="CoA-Trfase_fam_III"/>
</dbReference>
<dbReference type="PANTHER" id="PTHR48228">
    <property type="entry name" value="SUCCINYL-COA--D-CITRAMALATE COA-TRANSFERASE"/>
    <property type="match status" value="1"/>
</dbReference>